<evidence type="ECO:0000313" key="1">
    <source>
        <dbReference type="EMBL" id="KAJ1173821.1"/>
    </source>
</evidence>
<dbReference type="Proteomes" id="UP001066276">
    <property type="component" value="Chromosome 4_1"/>
</dbReference>
<sequence length="127" mass="13605">MASPGRPDLPGPLGLTARLAAPLSSQHARAWPGLFSAGSAHRQASSGTPLWHASQALVSAGAHEGGVESAGGHLSRLHWAQTGWVQAWPRLPYTYEHRERSVGLVQQDQPMECTEELLKGVNTLARQ</sequence>
<name>A0AAV7TBQ0_PLEWA</name>
<protein>
    <submittedName>
        <fullName evidence="1">Uncharacterized protein</fullName>
    </submittedName>
</protein>
<dbReference type="EMBL" id="JANPWB010000007">
    <property type="protein sequence ID" value="KAJ1173821.1"/>
    <property type="molecule type" value="Genomic_DNA"/>
</dbReference>
<comment type="caution">
    <text evidence="1">The sequence shown here is derived from an EMBL/GenBank/DDBJ whole genome shotgun (WGS) entry which is preliminary data.</text>
</comment>
<reference evidence="1" key="1">
    <citation type="journal article" date="2022" name="bioRxiv">
        <title>Sequencing and chromosome-scale assembly of the giantPleurodeles waltlgenome.</title>
        <authorList>
            <person name="Brown T."/>
            <person name="Elewa A."/>
            <person name="Iarovenko S."/>
            <person name="Subramanian E."/>
            <person name="Araus A.J."/>
            <person name="Petzold A."/>
            <person name="Susuki M."/>
            <person name="Suzuki K.-i.T."/>
            <person name="Hayashi T."/>
            <person name="Toyoda A."/>
            <person name="Oliveira C."/>
            <person name="Osipova E."/>
            <person name="Leigh N.D."/>
            <person name="Simon A."/>
            <person name="Yun M.H."/>
        </authorList>
    </citation>
    <scope>NUCLEOTIDE SEQUENCE</scope>
    <source>
        <strain evidence="1">20211129_DDA</strain>
        <tissue evidence="1">Liver</tissue>
    </source>
</reference>
<accession>A0AAV7TBQ0</accession>
<dbReference type="AlphaFoldDB" id="A0AAV7TBQ0"/>
<gene>
    <name evidence="1" type="ORF">NDU88_005647</name>
</gene>
<proteinExistence type="predicted"/>
<evidence type="ECO:0000313" key="2">
    <source>
        <dbReference type="Proteomes" id="UP001066276"/>
    </source>
</evidence>
<organism evidence="1 2">
    <name type="scientific">Pleurodeles waltl</name>
    <name type="common">Iberian ribbed newt</name>
    <dbReference type="NCBI Taxonomy" id="8319"/>
    <lineage>
        <taxon>Eukaryota</taxon>
        <taxon>Metazoa</taxon>
        <taxon>Chordata</taxon>
        <taxon>Craniata</taxon>
        <taxon>Vertebrata</taxon>
        <taxon>Euteleostomi</taxon>
        <taxon>Amphibia</taxon>
        <taxon>Batrachia</taxon>
        <taxon>Caudata</taxon>
        <taxon>Salamandroidea</taxon>
        <taxon>Salamandridae</taxon>
        <taxon>Pleurodelinae</taxon>
        <taxon>Pleurodeles</taxon>
    </lineage>
</organism>
<keyword evidence="2" id="KW-1185">Reference proteome</keyword>